<evidence type="ECO:0000256" key="21">
    <source>
        <dbReference type="SAM" id="SignalP"/>
    </source>
</evidence>
<dbReference type="SUPFAM" id="SSF56112">
    <property type="entry name" value="Protein kinase-like (PK-like)"/>
    <property type="match status" value="1"/>
</dbReference>
<keyword evidence="10 19" id="KW-0418">Kinase</keyword>
<evidence type="ECO:0000256" key="10">
    <source>
        <dbReference type="ARBA" id="ARBA00022777"/>
    </source>
</evidence>
<dbReference type="PROSITE" id="PS50948">
    <property type="entry name" value="PAN"/>
    <property type="match status" value="1"/>
</dbReference>
<evidence type="ECO:0000256" key="11">
    <source>
        <dbReference type="ARBA" id="ARBA00022840"/>
    </source>
</evidence>
<feature type="binding site" evidence="20">
    <location>
        <position position="536"/>
    </location>
    <ligand>
        <name>ATP</name>
        <dbReference type="ChEBI" id="CHEBI:30616"/>
    </ligand>
</feature>
<dbReference type="PIRSF" id="PIRSF000641">
    <property type="entry name" value="SRK"/>
    <property type="match status" value="1"/>
</dbReference>
<dbReference type="Pfam" id="PF01453">
    <property type="entry name" value="B_lectin"/>
    <property type="match status" value="1"/>
</dbReference>
<sequence length="830" mass="93005">MNRQCQNPLCSIFLILALSITTLSNCINAQTFMEPPTANLNSTWVNNFSTLVRDNDSKRLQPILSRGTGSTGPWFSCGFYCNTSDTCLFALLLFPNSTLTRDAKVVWSANRNNPVSFKATLEFARDGNLVLNDAYGSLVWSTNTSGKSVSSLNLTETGNLVLFDRNNSTVWQSFDHPTDSLLPGQKLVSGQKLISNASSTNWGEGLYSLSIANQKLVAYYMYTGDSNTPGQQLYYQSGNEIKVPIDKTGRSYIQYEDGSFGEHNIGRAAQFMRLETDGHVKIYEWSELGWEEVRDLLSVFVGQCVYPMVCGNYGICSGEGQCSCPLALAEDKINYFKQESERQTNLGCSPNTPISCNYSQFHSFVELNNISYSSLSAAISIGETDSVNCKNRCLDRCSCKAAVFQYQWNSMGSCYLLPTVFSFKDVGQDNFTVAYVKVQNPPKKKSKTARIIMESCVGALFGAYFTITNILFFLREKNESKEVADGYLEQLPGTPTRFSYQQLRDLTQDFSKKLGEGGFGTVFKGTLRNGTKVAVKHLNKLELVEKTFLAEVETIGNIHHVNLVKLIGFCIEKSHRLLVYEYMSNGSLNEWIFSKNQVVSLRWMSRRKIILEIAKGLAYLHEGCRQKIFHLDIKPQNILLDENFNAKLADFGLSKLIDKDQSKVVTTIKGTPGYMAPEWLSSFITEKVDVYSFGVVVLEILCGRRNLDRSQPEEDMHLLSLFKRKAEEEQLLDIVDKYSEDMQLHGTEVVEKMKVAVWCLQNDFEKRPSMTVVVQVLEGALIDIGDNLDYDFTNPPILRTIAAAAAIDEEEQDVVAAQTVLLPSVLSGPR</sequence>
<evidence type="ECO:0000256" key="20">
    <source>
        <dbReference type="PROSITE-ProRule" id="PRU10141"/>
    </source>
</evidence>
<keyword evidence="4" id="KW-0597">Phosphoprotein</keyword>
<comment type="caution">
    <text evidence="25">The sequence shown here is derived from an EMBL/GenBank/DDBJ whole genome shotgun (WGS) entry which is preliminary data.</text>
</comment>
<dbReference type="GO" id="GO:0016020">
    <property type="term" value="C:membrane"/>
    <property type="evidence" value="ECO:0007669"/>
    <property type="project" value="UniProtKB-SubCell"/>
</dbReference>
<feature type="domain" description="Bulb-type lectin" evidence="23">
    <location>
        <begin position="55"/>
        <end position="175"/>
    </location>
</feature>
<dbReference type="GO" id="GO:0004674">
    <property type="term" value="F:protein serine/threonine kinase activity"/>
    <property type="evidence" value="ECO:0007669"/>
    <property type="project" value="UniProtKB-KW"/>
</dbReference>
<dbReference type="SMART" id="SM00220">
    <property type="entry name" value="S_TKc"/>
    <property type="match status" value="1"/>
</dbReference>
<keyword evidence="3" id="KW-0245">EGF-like domain</keyword>
<evidence type="ECO:0000256" key="17">
    <source>
        <dbReference type="ARBA" id="ARBA00047899"/>
    </source>
</evidence>
<dbReference type="InterPro" id="IPR051343">
    <property type="entry name" value="G-type_lectin_kinases/EP1-like"/>
</dbReference>
<keyword evidence="8" id="KW-0430">Lectin</keyword>
<dbReference type="SUPFAM" id="SSF51110">
    <property type="entry name" value="alpha-D-mannose-specific plant lectins"/>
    <property type="match status" value="1"/>
</dbReference>
<evidence type="ECO:0000313" key="25">
    <source>
        <dbReference type="EMBL" id="THF96093.1"/>
    </source>
</evidence>
<evidence type="ECO:0000256" key="15">
    <source>
        <dbReference type="ARBA" id="ARBA00023170"/>
    </source>
</evidence>
<feature type="signal peptide" evidence="21">
    <location>
        <begin position="1"/>
        <end position="24"/>
    </location>
</feature>
<name>A0A4S4D2V5_CAMSN</name>
<dbReference type="SMART" id="SM00108">
    <property type="entry name" value="B_lectin"/>
    <property type="match status" value="1"/>
</dbReference>
<protein>
    <recommendedName>
        <fullName evidence="19">Receptor-like serine/threonine-protein kinase</fullName>
        <ecNumber evidence="19">2.7.11.1</ecNumber>
    </recommendedName>
</protein>
<feature type="domain" description="Apple" evidence="24">
    <location>
        <begin position="356"/>
        <end position="440"/>
    </location>
</feature>
<evidence type="ECO:0000256" key="2">
    <source>
        <dbReference type="ARBA" id="ARBA00022527"/>
    </source>
</evidence>
<dbReference type="Pfam" id="PF00069">
    <property type="entry name" value="Pkinase"/>
    <property type="match status" value="1"/>
</dbReference>
<dbReference type="EMBL" id="SDRB02013031">
    <property type="protein sequence ID" value="THF96093.1"/>
    <property type="molecule type" value="Genomic_DNA"/>
</dbReference>
<keyword evidence="12" id="KW-1133">Transmembrane helix</keyword>
<keyword evidence="26" id="KW-1185">Reference proteome</keyword>
<dbReference type="STRING" id="542762.A0A4S4D2V5"/>
<keyword evidence="16" id="KW-0325">Glycoprotein</keyword>
<dbReference type="FunFam" id="2.90.10.30:FF:000003">
    <property type="entry name" value="Os04g0303100 protein"/>
    <property type="match status" value="1"/>
</dbReference>
<keyword evidence="14" id="KW-1015">Disulfide bond</keyword>
<evidence type="ECO:0000256" key="1">
    <source>
        <dbReference type="ARBA" id="ARBA00004479"/>
    </source>
</evidence>
<dbReference type="Proteomes" id="UP000306102">
    <property type="component" value="Unassembled WGS sequence"/>
</dbReference>
<dbReference type="InterPro" id="IPR024171">
    <property type="entry name" value="SRK-like_kinase"/>
</dbReference>
<evidence type="ECO:0000256" key="18">
    <source>
        <dbReference type="ARBA" id="ARBA00048679"/>
    </source>
</evidence>
<dbReference type="InterPro" id="IPR036426">
    <property type="entry name" value="Bulb-type_lectin_dom_sf"/>
</dbReference>
<evidence type="ECO:0000256" key="3">
    <source>
        <dbReference type="ARBA" id="ARBA00022536"/>
    </source>
</evidence>
<evidence type="ECO:0000256" key="7">
    <source>
        <dbReference type="ARBA" id="ARBA00022729"/>
    </source>
</evidence>
<evidence type="ECO:0000256" key="19">
    <source>
        <dbReference type="PIRNR" id="PIRNR000641"/>
    </source>
</evidence>
<comment type="subcellular location">
    <subcellularLocation>
        <location evidence="1">Membrane</location>
        <topology evidence="1">Single-pass type I membrane protein</topology>
    </subcellularLocation>
</comment>
<dbReference type="GO" id="GO:0005524">
    <property type="term" value="F:ATP binding"/>
    <property type="evidence" value="ECO:0007669"/>
    <property type="project" value="UniProtKB-UniRule"/>
</dbReference>
<proteinExistence type="inferred from homology"/>
<dbReference type="GO" id="GO:0106310">
    <property type="term" value="F:protein serine kinase activity"/>
    <property type="evidence" value="ECO:0007669"/>
    <property type="project" value="RHEA"/>
</dbReference>
<keyword evidence="2 19" id="KW-0723">Serine/threonine-protein kinase</keyword>
<evidence type="ECO:0000256" key="13">
    <source>
        <dbReference type="ARBA" id="ARBA00023136"/>
    </source>
</evidence>
<dbReference type="Gene3D" id="1.10.510.10">
    <property type="entry name" value="Transferase(Phosphotransferase) domain 1"/>
    <property type="match status" value="1"/>
</dbReference>
<evidence type="ECO:0000259" key="24">
    <source>
        <dbReference type="PROSITE" id="PS50948"/>
    </source>
</evidence>
<dbReference type="InterPro" id="IPR017441">
    <property type="entry name" value="Protein_kinase_ATP_BS"/>
</dbReference>
<dbReference type="Gene3D" id="2.90.10.30">
    <property type="match status" value="1"/>
</dbReference>
<dbReference type="GO" id="GO:0030246">
    <property type="term" value="F:carbohydrate binding"/>
    <property type="evidence" value="ECO:0007669"/>
    <property type="project" value="UniProtKB-KW"/>
</dbReference>
<evidence type="ECO:0000259" key="22">
    <source>
        <dbReference type="PROSITE" id="PS50011"/>
    </source>
</evidence>
<dbReference type="PANTHER" id="PTHR47976">
    <property type="entry name" value="G-TYPE LECTIN S-RECEPTOR-LIKE SERINE/THREONINE-PROTEIN KINASE SD2-5"/>
    <property type="match status" value="1"/>
</dbReference>
<comment type="similarity">
    <text evidence="19">Belongs to the protein kinase superfamily. Ser/Thr protein kinase family.</text>
</comment>
<keyword evidence="9 19" id="KW-0547">Nucleotide-binding</keyword>
<evidence type="ECO:0000256" key="16">
    <source>
        <dbReference type="ARBA" id="ARBA00023180"/>
    </source>
</evidence>
<dbReference type="CDD" id="cd14066">
    <property type="entry name" value="STKc_IRAK"/>
    <property type="match status" value="1"/>
</dbReference>
<evidence type="ECO:0000313" key="26">
    <source>
        <dbReference type="Proteomes" id="UP000306102"/>
    </source>
</evidence>
<dbReference type="InterPro" id="IPR011009">
    <property type="entry name" value="Kinase-like_dom_sf"/>
</dbReference>
<keyword evidence="5 19" id="KW-0808">Transferase</keyword>
<dbReference type="InterPro" id="IPR001480">
    <property type="entry name" value="Bulb-type_lectin_dom"/>
</dbReference>
<dbReference type="FunFam" id="1.10.510.10:FF:000248">
    <property type="entry name" value="S-receptor-like kinase 5"/>
    <property type="match status" value="1"/>
</dbReference>
<dbReference type="FunFam" id="3.30.200.20:FF:000178">
    <property type="entry name" value="serine/threonine-protein kinase PBS1-like"/>
    <property type="match status" value="1"/>
</dbReference>
<evidence type="ECO:0000259" key="23">
    <source>
        <dbReference type="PROSITE" id="PS50927"/>
    </source>
</evidence>
<evidence type="ECO:0000256" key="6">
    <source>
        <dbReference type="ARBA" id="ARBA00022692"/>
    </source>
</evidence>
<accession>A0A4S4D2V5</accession>
<keyword evidence="7 21" id="KW-0732">Signal</keyword>
<comment type="catalytic activity">
    <reaction evidence="17 19">
        <text>L-threonyl-[protein] + ATP = O-phospho-L-threonyl-[protein] + ADP + H(+)</text>
        <dbReference type="Rhea" id="RHEA:46608"/>
        <dbReference type="Rhea" id="RHEA-COMP:11060"/>
        <dbReference type="Rhea" id="RHEA-COMP:11605"/>
        <dbReference type="ChEBI" id="CHEBI:15378"/>
        <dbReference type="ChEBI" id="CHEBI:30013"/>
        <dbReference type="ChEBI" id="CHEBI:30616"/>
        <dbReference type="ChEBI" id="CHEBI:61977"/>
        <dbReference type="ChEBI" id="CHEBI:456216"/>
        <dbReference type="EC" id="2.7.11.1"/>
    </reaction>
</comment>
<evidence type="ECO:0000256" key="9">
    <source>
        <dbReference type="ARBA" id="ARBA00022741"/>
    </source>
</evidence>
<keyword evidence="11 19" id="KW-0067">ATP-binding</keyword>
<evidence type="ECO:0000256" key="12">
    <source>
        <dbReference type="ARBA" id="ARBA00022989"/>
    </source>
</evidence>
<dbReference type="PROSITE" id="PS00107">
    <property type="entry name" value="PROTEIN_KINASE_ATP"/>
    <property type="match status" value="1"/>
</dbReference>
<dbReference type="AlphaFoldDB" id="A0A4S4D2V5"/>
<dbReference type="InterPro" id="IPR008271">
    <property type="entry name" value="Ser/Thr_kinase_AS"/>
</dbReference>
<evidence type="ECO:0000256" key="5">
    <source>
        <dbReference type="ARBA" id="ARBA00022679"/>
    </source>
</evidence>
<comment type="catalytic activity">
    <reaction evidence="18 19">
        <text>L-seryl-[protein] + ATP = O-phospho-L-seryl-[protein] + ADP + H(+)</text>
        <dbReference type="Rhea" id="RHEA:17989"/>
        <dbReference type="Rhea" id="RHEA-COMP:9863"/>
        <dbReference type="Rhea" id="RHEA-COMP:11604"/>
        <dbReference type="ChEBI" id="CHEBI:15378"/>
        <dbReference type="ChEBI" id="CHEBI:29999"/>
        <dbReference type="ChEBI" id="CHEBI:30616"/>
        <dbReference type="ChEBI" id="CHEBI:83421"/>
        <dbReference type="ChEBI" id="CHEBI:456216"/>
        <dbReference type="EC" id="2.7.11.1"/>
    </reaction>
</comment>
<dbReference type="PROSITE" id="PS00108">
    <property type="entry name" value="PROTEIN_KINASE_ST"/>
    <property type="match status" value="1"/>
</dbReference>
<keyword evidence="15" id="KW-0675">Receptor</keyword>
<evidence type="ECO:0000256" key="14">
    <source>
        <dbReference type="ARBA" id="ARBA00023157"/>
    </source>
</evidence>
<feature type="chain" id="PRO_5020935758" description="Receptor-like serine/threonine-protein kinase" evidence="21">
    <location>
        <begin position="25"/>
        <end position="830"/>
    </location>
</feature>
<dbReference type="SMART" id="SM00473">
    <property type="entry name" value="PAN_AP"/>
    <property type="match status" value="1"/>
</dbReference>
<evidence type="ECO:0000256" key="8">
    <source>
        <dbReference type="ARBA" id="ARBA00022734"/>
    </source>
</evidence>
<organism evidence="25 26">
    <name type="scientific">Camellia sinensis var. sinensis</name>
    <name type="common">China tea</name>
    <dbReference type="NCBI Taxonomy" id="542762"/>
    <lineage>
        <taxon>Eukaryota</taxon>
        <taxon>Viridiplantae</taxon>
        <taxon>Streptophyta</taxon>
        <taxon>Embryophyta</taxon>
        <taxon>Tracheophyta</taxon>
        <taxon>Spermatophyta</taxon>
        <taxon>Magnoliopsida</taxon>
        <taxon>eudicotyledons</taxon>
        <taxon>Gunneridae</taxon>
        <taxon>Pentapetalae</taxon>
        <taxon>asterids</taxon>
        <taxon>Ericales</taxon>
        <taxon>Theaceae</taxon>
        <taxon>Camellia</taxon>
    </lineage>
</organism>
<dbReference type="PROSITE" id="PS50011">
    <property type="entry name" value="PROTEIN_KINASE_DOM"/>
    <property type="match status" value="1"/>
</dbReference>
<dbReference type="PROSITE" id="PS50927">
    <property type="entry name" value="BULB_LECTIN"/>
    <property type="match status" value="1"/>
</dbReference>
<reference evidence="25 26" key="1">
    <citation type="journal article" date="2018" name="Proc. Natl. Acad. Sci. U.S.A.">
        <title>Draft genome sequence of Camellia sinensis var. sinensis provides insights into the evolution of the tea genome and tea quality.</title>
        <authorList>
            <person name="Wei C."/>
            <person name="Yang H."/>
            <person name="Wang S."/>
            <person name="Zhao J."/>
            <person name="Liu C."/>
            <person name="Gao L."/>
            <person name="Xia E."/>
            <person name="Lu Y."/>
            <person name="Tai Y."/>
            <person name="She G."/>
            <person name="Sun J."/>
            <person name="Cao H."/>
            <person name="Tong W."/>
            <person name="Gao Q."/>
            <person name="Li Y."/>
            <person name="Deng W."/>
            <person name="Jiang X."/>
            <person name="Wang W."/>
            <person name="Chen Q."/>
            <person name="Zhang S."/>
            <person name="Li H."/>
            <person name="Wu J."/>
            <person name="Wang P."/>
            <person name="Li P."/>
            <person name="Shi C."/>
            <person name="Zheng F."/>
            <person name="Jian J."/>
            <person name="Huang B."/>
            <person name="Shan D."/>
            <person name="Shi M."/>
            <person name="Fang C."/>
            <person name="Yue Y."/>
            <person name="Li F."/>
            <person name="Li D."/>
            <person name="Wei S."/>
            <person name="Han B."/>
            <person name="Jiang C."/>
            <person name="Yin Y."/>
            <person name="Xia T."/>
            <person name="Zhang Z."/>
            <person name="Bennetzen J.L."/>
            <person name="Zhao S."/>
            <person name="Wan X."/>
        </authorList>
    </citation>
    <scope>NUCLEOTIDE SEQUENCE [LARGE SCALE GENOMIC DNA]</scope>
    <source>
        <strain evidence="26">cv. Shuchazao</strain>
        <tissue evidence="25">Leaf</tissue>
    </source>
</reference>
<dbReference type="EC" id="2.7.11.1" evidence="19"/>
<feature type="domain" description="Protein kinase" evidence="22">
    <location>
        <begin position="508"/>
        <end position="781"/>
    </location>
</feature>
<dbReference type="CDD" id="cd00028">
    <property type="entry name" value="B_lectin"/>
    <property type="match status" value="1"/>
</dbReference>
<dbReference type="Gene3D" id="3.30.200.20">
    <property type="entry name" value="Phosphorylase Kinase, domain 1"/>
    <property type="match status" value="1"/>
</dbReference>
<dbReference type="InterPro" id="IPR000719">
    <property type="entry name" value="Prot_kinase_dom"/>
</dbReference>
<dbReference type="InterPro" id="IPR003609">
    <property type="entry name" value="Pan_app"/>
</dbReference>
<keyword evidence="6" id="KW-0812">Transmembrane</keyword>
<gene>
    <name evidence="25" type="ORF">TEA_007442</name>
</gene>
<keyword evidence="13" id="KW-0472">Membrane</keyword>
<dbReference type="PANTHER" id="PTHR47976:SF30">
    <property type="entry name" value="RECEPTOR-LIKE SERINE_THREONINE-PROTEIN KINASE"/>
    <property type="match status" value="1"/>
</dbReference>
<evidence type="ECO:0000256" key="4">
    <source>
        <dbReference type="ARBA" id="ARBA00022553"/>
    </source>
</evidence>